<evidence type="ECO:0000256" key="3">
    <source>
        <dbReference type="ARBA" id="ARBA00022630"/>
    </source>
</evidence>
<protein>
    <submittedName>
        <fullName evidence="7">UDP-galactopyranose mutase</fullName>
        <ecNumber evidence="7">5.4.99.9</ecNumber>
    </submittedName>
</protein>
<reference evidence="7" key="1">
    <citation type="submission" date="2020-08" db="EMBL/GenBank/DDBJ databases">
        <authorList>
            <person name="Hu Y."/>
            <person name="Nguyen S.V."/>
            <person name="Li F."/>
            <person name="Fanning S."/>
        </authorList>
    </citation>
    <scope>NUCLEOTIDE SEQUENCE</scope>
    <source>
        <strain evidence="7">SYSU D8009</strain>
    </source>
</reference>
<dbReference type="SUPFAM" id="SSF54373">
    <property type="entry name" value="FAD-linked reductases, C-terminal domain"/>
    <property type="match status" value="1"/>
</dbReference>
<feature type="domain" description="UDP-galactopyranose mutase C-terminal" evidence="6">
    <location>
        <begin position="154"/>
        <end position="350"/>
    </location>
</feature>
<name>A0A9X0UCJ2_9PROT</name>
<evidence type="ECO:0000256" key="4">
    <source>
        <dbReference type="ARBA" id="ARBA00022827"/>
    </source>
</evidence>
<evidence type="ECO:0000313" key="8">
    <source>
        <dbReference type="Proteomes" id="UP000600101"/>
    </source>
</evidence>
<keyword evidence="5 7" id="KW-0413">Isomerase</keyword>
<evidence type="ECO:0000313" key="7">
    <source>
        <dbReference type="EMBL" id="MBC4014458.1"/>
    </source>
</evidence>
<dbReference type="EC" id="5.4.99.9" evidence="7"/>
<dbReference type="GO" id="GO:0005829">
    <property type="term" value="C:cytosol"/>
    <property type="evidence" value="ECO:0007669"/>
    <property type="project" value="TreeGrafter"/>
</dbReference>
<dbReference type="FunFam" id="3.40.50.720:FF:000397">
    <property type="entry name" value="UDP-galactopyranose mutase"/>
    <property type="match status" value="1"/>
</dbReference>
<keyword evidence="4" id="KW-0274">FAD</keyword>
<dbReference type="Gene3D" id="3.40.50.720">
    <property type="entry name" value="NAD(P)-binding Rossmann-like Domain"/>
    <property type="match status" value="3"/>
</dbReference>
<organism evidence="7 8">
    <name type="scientific">Siccirubricoccus deserti</name>
    <dbReference type="NCBI Taxonomy" id="2013562"/>
    <lineage>
        <taxon>Bacteria</taxon>
        <taxon>Pseudomonadati</taxon>
        <taxon>Pseudomonadota</taxon>
        <taxon>Alphaproteobacteria</taxon>
        <taxon>Acetobacterales</taxon>
        <taxon>Roseomonadaceae</taxon>
        <taxon>Siccirubricoccus</taxon>
    </lineage>
</organism>
<dbReference type="RefSeq" id="WP_186769227.1">
    <property type="nucleotide sequence ID" value="NZ_JACOMF010000003.1"/>
</dbReference>
<comment type="caution">
    <text evidence="7">The sequence shown here is derived from an EMBL/GenBank/DDBJ whole genome shotgun (WGS) entry which is preliminary data.</text>
</comment>
<dbReference type="GO" id="GO:0008767">
    <property type="term" value="F:UDP-galactopyranose mutase activity"/>
    <property type="evidence" value="ECO:0007669"/>
    <property type="project" value="UniProtKB-EC"/>
</dbReference>
<dbReference type="AlphaFoldDB" id="A0A9X0UCJ2"/>
<dbReference type="GO" id="GO:0050660">
    <property type="term" value="F:flavin adenine dinucleotide binding"/>
    <property type="evidence" value="ECO:0007669"/>
    <property type="project" value="TreeGrafter"/>
</dbReference>
<accession>A0A9X0UCJ2</accession>
<keyword evidence="3" id="KW-0285">Flavoprotein</keyword>
<evidence type="ECO:0000259" key="6">
    <source>
        <dbReference type="Pfam" id="PF03275"/>
    </source>
</evidence>
<gene>
    <name evidence="7" type="primary">glf</name>
    <name evidence="7" type="ORF">H7965_03895</name>
</gene>
<comment type="cofactor">
    <cofactor evidence="1">
        <name>FAD</name>
        <dbReference type="ChEBI" id="CHEBI:57692"/>
    </cofactor>
</comment>
<dbReference type="Pfam" id="PF13450">
    <property type="entry name" value="NAD_binding_8"/>
    <property type="match status" value="1"/>
</dbReference>
<keyword evidence="8" id="KW-1185">Reference proteome</keyword>
<dbReference type="NCBIfam" id="TIGR00031">
    <property type="entry name" value="UDP-GALP_mutase"/>
    <property type="match status" value="1"/>
</dbReference>
<evidence type="ECO:0000256" key="2">
    <source>
        <dbReference type="ARBA" id="ARBA00009321"/>
    </source>
</evidence>
<dbReference type="Pfam" id="PF03275">
    <property type="entry name" value="GLF"/>
    <property type="match status" value="1"/>
</dbReference>
<proteinExistence type="inferred from homology"/>
<dbReference type="PANTHER" id="PTHR21197:SF0">
    <property type="entry name" value="UDP-GALACTOPYRANOSE MUTASE"/>
    <property type="match status" value="1"/>
</dbReference>
<dbReference type="InterPro" id="IPR015899">
    <property type="entry name" value="UDP-GalPyranose_mutase_C"/>
</dbReference>
<dbReference type="PANTHER" id="PTHR21197">
    <property type="entry name" value="UDP-GALACTOPYRANOSE MUTASE"/>
    <property type="match status" value="1"/>
</dbReference>
<dbReference type="InterPro" id="IPR004379">
    <property type="entry name" value="UDP-GALP_mutase"/>
</dbReference>
<evidence type="ECO:0000256" key="5">
    <source>
        <dbReference type="ARBA" id="ARBA00023235"/>
    </source>
</evidence>
<evidence type="ECO:0000256" key="1">
    <source>
        <dbReference type="ARBA" id="ARBA00001974"/>
    </source>
</evidence>
<sequence>MFDWLIVGAGFAGSVLAERLASQRNERVMIIDRRPHIGGNAYDHLDAAGLLIHRYGPHIFHTNAQQVADYLSRFTSWRPYEHRVLAEVKRPGSGETLRVPIPINLDTINRLYGLSLTEAEVEAWMAARAEPVAEIRTSEDVVVGKVGRELYELFFRGYTRKQWALDPSELDRSVTARVPTRTNRDDRYFTDSFQAMPAEGYTKMFERMLAHPNITIRTGVDYRAIRDQVPHRKLIWTGPVDEYFGFRFGKLPYRSLRFEHQTLDQEWHQPVGTVNYPAEDVPYTRTSEYKHLTGQVHPRTSITTEYPSAEGDPYYPIPRPENQVLYKRYEALADATQDVWFVGRLATYRYYNMDQIVGQALATFQRIAAGVPRASAVVAAE</sequence>
<dbReference type="EMBL" id="JACOMF010000003">
    <property type="protein sequence ID" value="MBC4014458.1"/>
    <property type="molecule type" value="Genomic_DNA"/>
</dbReference>
<dbReference type="SUPFAM" id="SSF51971">
    <property type="entry name" value="Nucleotide-binding domain"/>
    <property type="match status" value="1"/>
</dbReference>
<comment type="similarity">
    <text evidence="2">Belongs to the UDP-galactopyranose/dTDP-fucopyranose mutase family.</text>
</comment>
<dbReference type="Proteomes" id="UP000600101">
    <property type="component" value="Unassembled WGS sequence"/>
</dbReference>